<evidence type="ECO:0000313" key="3">
    <source>
        <dbReference type="Proteomes" id="UP001465668"/>
    </source>
</evidence>
<accession>A0ABR2XHI2</accession>
<dbReference type="InterPro" id="IPR042098">
    <property type="entry name" value="TauD-like_sf"/>
</dbReference>
<protein>
    <submittedName>
        <fullName evidence="2">TauD/TfdA-like domain-containing protein</fullName>
    </submittedName>
</protein>
<organism evidence="2 3">
    <name type="scientific">Seiridium cardinale</name>
    <dbReference type="NCBI Taxonomy" id="138064"/>
    <lineage>
        <taxon>Eukaryota</taxon>
        <taxon>Fungi</taxon>
        <taxon>Dikarya</taxon>
        <taxon>Ascomycota</taxon>
        <taxon>Pezizomycotina</taxon>
        <taxon>Sordariomycetes</taxon>
        <taxon>Xylariomycetidae</taxon>
        <taxon>Amphisphaeriales</taxon>
        <taxon>Sporocadaceae</taxon>
        <taxon>Seiridium</taxon>
    </lineage>
</organism>
<comment type="caution">
    <text evidence="2">The sequence shown here is derived from an EMBL/GenBank/DDBJ whole genome shotgun (WGS) entry which is preliminary data.</text>
</comment>
<evidence type="ECO:0000313" key="2">
    <source>
        <dbReference type="EMBL" id="KAK9773273.1"/>
    </source>
</evidence>
<dbReference type="Proteomes" id="UP001465668">
    <property type="component" value="Unassembled WGS sequence"/>
</dbReference>
<name>A0ABR2XHI2_9PEZI</name>
<dbReference type="SUPFAM" id="SSF56059">
    <property type="entry name" value="Glutathione synthetase ATP-binding domain-like"/>
    <property type="match status" value="1"/>
</dbReference>
<dbReference type="Gene3D" id="3.60.130.10">
    <property type="entry name" value="Clavaminate synthase-like"/>
    <property type="match status" value="1"/>
</dbReference>
<evidence type="ECO:0000256" key="1">
    <source>
        <dbReference type="ARBA" id="ARBA00023002"/>
    </source>
</evidence>
<proteinExistence type="predicted"/>
<gene>
    <name evidence="2" type="ORF">SCAR479_10002</name>
</gene>
<dbReference type="SUPFAM" id="SSF51197">
    <property type="entry name" value="Clavaminate synthase-like"/>
    <property type="match status" value="1"/>
</dbReference>
<keyword evidence="3" id="KW-1185">Reference proteome</keyword>
<dbReference type="EMBL" id="JARVKM010000052">
    <property type="protein sequence ID" value="KAK9773273.1"/>
    <property type="molecule type" value="Genomic_DNA"/>
</dbReference>
<keyword evidence="1" id="KW-0560">Oxidoreductase</keyword>
<sequence>MSVRKLTQIHLTADGHGYRLVTGSDKTSVCALEEAEQRNVLLQSCPPEIWPQDSYATGCPRPVLVSKHHQQQLQDLYESLTVAITDIVQRWWTDHDALFPKRMPLDKGEEEILRGALSKKLHPGSGLVNAADSETVFNGPERSLYGFKLRSGYRLCCIVPSVDDLTQTKGFWTIDAESGEIWEEVQQIGLELHQKELMALDPEVLREVSLRCFNDIRTIMLVHDKRMLGIVRQKVPQLMMRGLLTPAQTEALHNGIVKTVLPHSKELSELVQQCITSPLVKDQYILKPIRGGKGDGVVFGVEMGAEDWICALESLSSSKRMTISSNHRSTITSRFYTIYLICFLVRRHNPLLQSSHTFPRHLQPAFFSSMFKAKGLQTIEAPDPSLAQQRGHVGDVSEHLRKSGLLKIKLGFSDDNSQYLKRLLLSLHKNHGHHLPIMYSATCGWFWDIRPSTDVLHADHHGGGTLSLMDVEKLYMLLSPETKAALMRPEYQIRTPHEFVKEPLRQSIVCSVLATEQHSQSNVVLRYREDILIPLGKRAARALAELRRVLRDMNNTPVSILRLTSADMPERSILLADNRRWLHARTNVIDPRRNLRRVRWDAAPFGSP</sequence>
<reference evidence="2 3" key="1">
    <citation type="submission" date="2024-02" db="EMBL/GenBank/DDBJ databases">
        <title>First draft genome assembly of two strains of Seiridium cardinale.</title>
        <authorList>
            <person name="Emiliani G."/>
            <person name="Scali E."/>
        </authorList>
    </citation>
    <scope>NUCLEOTIDE SEQUENCE [LARGE SCALE GENOMIC DNA]</scope>
    <source>
        <strain evidence="2 3">BM-138-000479</strain>
    </source>
</reference>